<dbReference type="InterPro" id="IPR036638">
    <property type="entry name" value="HLH_DNA-bd_sf"/>
</dbReference>
<reference evidence="1 2" key="1">
    <citation type="submission" date="2016-02" db="EMBL/GenBank/DDBJ databases">
        <title>Genome sequence of Clostridium colicanis DSM 13634.</title>
        <authorList>
            <person name="Poehlein A."/>
            <person name="Daniel R."/>
        </authorList>
    </citation>
    <scope>NUCLEOTIDE SEQUENCE [LARGE SCALE GENOMIC DNA]</scope>
    <source>
        <strain evidence="1 2">DSM 13634</strain>
    </source>
</reference>
<dbReference type="Gene3D" id="4.10.280.10">
    <property type="entry name" value="Helix-loop-helix DNA-binding domain"/>
    <property type="match status" value="1"/>
</dbReference>
<keyword evidence="2" id="KW-1185">Reference proteome</keyword>
<evidence type="ECO:0000313" key="2">
    <source>
        <dbReference type="Proteomes" id="UP000075374"/>
    </source>
</evidence>
<dbReference type="AlphaFoldDB" id="A0A151ASE2"/>
<dbReference type="Pfam" id="PF09388">
    <property type="entry name" value="SpoOE-like"/>
    <property type="match status" value="1"/>
</dbReference>
<name>A0A151ASE2_9CLOT</name>
<sequence>MEETLKTLDERIQYWRERLNSLLYLNSPLEDEVLNCSRHLDKLLVEYEKRKQ</sequence>
<dbReference type="EMBL" id="LTBB01000001">
    <property type="protein sequence ID" value="KYH30297.1"/>
    <property type="molecule type" value="Genomic_DNA"/>
</dbReference>
<comment type="caution">
    <text evidence="1">The sequence shown here is derived from an EMBL/GenBank/DDBJ whole genome shotgun (WGS) entry which is preliminary data.</text>
</comment>
<organism evidence="1 2">
    <name type="scientific">Clostridium colicanis DSM 13634</name>
    <dbReference type="NCBI Taxonomy" id="1121305"/>
    <lineage>
        <taxon>Bacteria</taxon>
        <taxon>Bacillati</taxon>
        <taxon>Bacillota</taxon>
        <taxon>Clostridia</taxon>
        <taxon>Eubacteriales</taxon>
        <taxon>Clostridiaceae</taxon>
        <taxon>Clostridium</taxon>
    </lineage>
</organism>
<proteinExistence type="predicted"/>
<accession>A0A151ASE2</accession>
<dbReference type="InterPro" id="IPR018540">
    <property type="entry name" value="Spo0E-like"/>
</dbReference>
<dbReference type="GO" id="GO:0043937">
    <property type="term" value="P:regulation of sporulation"/>
    <property type="evidence" value="ECO:0007669"/>
    <property type="project" value="InterPro"/>
</dbReference>
<gene>
    <name evidence="1" type="ORF">CLCOL_02430</name>
</gene>
<dbReference type="GO" id="GO:0046983">
    <property type="term" value="F:protein dimerization activity"/>
    <property type="evidence" value="ECO:0007669"/>
    <property type="project" value="InterPro"/>
</dbReference>
<evidence type="ECO:0000313" key="1">
    <source>
        <dbReference type="EMBL" id="KYH30297.1"/>
    </source>
</evidence>
<dbReference type="RefSeq" id="WP_082787796.1">
    <property type="nucleotide sequence ID" value="NZ_LTBB01000001.1"/>
</dbReference>
<dbReference type="InterPro" id="IPR037208">
    <property type="entry name" value="Spo0E-like_sf"/>
</dbReference>
<dbReference type="SUPFAM" id="SSF140500">
    <property type="entry name" value="BAS1536-like"/>
    <property type="match status" value="1"/>
</dbReference>
<protein>
    <submittedName>
        <fullName evidence="1">Spo0E like sporulation regulatory protein</fullName>
    </submittedName>
</protein>
<dbReference type="PATRIC" id="fig|1121305.3.peg.240"/>
<dbReference type="Proteomes" id="UP000075374">
    <property type="component" value="Unassembled WGS sequence"/>
</dbReference>